<keyword evidence="2" id="KW-0812">Transmembrane</keyword>
<evidence type="ECO:0000256" key="2">
    <source>
        <dbReference type="SAM" id="Phobius"/>
    </source>
</evidence>
<accession>D8TQ54</accession>
<dbReference type="RefSeq" id="XP_002948471.1">
    <property type="nucleotide sequence ID" value="XM_002948425.1"/>
</dbReference>
<dbReference type="KEGG" id="vcn:VOLCADRAFT_103932"/>
<protein>
    <submittedName>
        <fullName evidence="3">Uncharacterized protein</fullName>
    </submittedName>
</protein>
<organism evidence="4">
    <name type="scientific">Volvox carteri f. nagariensis</name>
    <dbReference type="NCBI Taxonomy" id="3068"/>
    <lineage>
        <taxon>Eukaryota</taxon>
        <taxon>Viridiplantae</taxon>
        <taxon>Chlorophyta</taxon>
        <taxon>core chlorophytes</taxon>
        <taxon>Chlorophyceae</taxon>
        <taxon>CS clade</taxon>
        <taxon>Chlamydomonadales</taxon>
        <taxon>Volvocaceae</taxon>
        <taxon>Volvox</taxon>
    </lineage>
</organism>
<evidence type="ECO:0000313" key="3">
    <source>
        <dbReference type="EMBL" id="EFJ50346.1"/>
    </source>
</evidence>
<dbReference type="EMBL" id="GL378331">
    <property type="protein sequence ID" value="EFJ50346.1"/>
    <property type="molecule type" value="Genomic_DNA"/>
</dbReference>
<dbReference type="AlphaFoldDB" id="D8TQ54"/>
<keyword evidence="2" id="KW-0472">Membrane</keyword>
<keyword evidence="2" id="KW-1133">Transmembrane helix</keyword>
<feature type="region of interest" description="Disordered" evidence="1">
    <location>
        <begin position="665"/>
        <end position="685"/>
    </location>
</feature>
<dbReference type="OrthoDB" id="549421at2759"/>
<dbReference type="Proteomes" id="UP000001058">
    <property type="component" value="Unassembled WGS sequence"/>
</dbReference>
<evidence type="ECO:0000313" key="4">
    <source>
        <dbReference type="Proteomes" id="UP000001058"/>
    </source>
</evidence>
<name>D8TQ54_VOLCA</name>
<dbReference type="InParanoid" id="D8TQ54"/>
<dbReference type="GeneID" id="9624772"/>
<sequence length="1090" mass="113618">MASVTIPHSLPPNSVVLAGFPCHGSAVERMLYMWRNSLLVLWDFCQVKFEDIWASTGLLMICVRFVGAILAPASFYCQVLAPFTMYYARFVNTTFHILQGPRYMPSYLGLQSLFSKHAPFDVAFFLSLFGVWRVNMTLELFYCAWTAVATAVLWYWYRELIPGVSLRGLMLTRLLVTLANIYLNAFLNPRSSHHRRPVPFLGWRRNQGYVAAAAAAAAAANLDGGCFSKTAAAAELLAGEKAAEGAAAGAGPSGLGSMSAEDMTSQLGGGSGAGAAAASYFSNSSYKVLGRDNAAQGKSPEPEKLLRMRPPSQAAPLAGCTTATAAAPAAARAAAAAAVAAIPPGGDVAAAARGFPYVYRSPVQRRVLRMYLGEMRASPPVLSPASSSLLSNPVPAVPLVARPGGARPQRHCWGPHLDLSAVLRALGLELPPTAVEDEQVHDQCQQHQYTQQAQQQQQQQAQQLVEWEDCEVLTGSWSRKAAQGRGGCPEGGAARLQVTGLAPRVLLLPPSPSHPSTPAAAAAGRLPVLRISVALGGGGGGGCCGVAELPQGLEGSQQRQYDGQQQQQQEASRRRATVEAVWEVLEVEVLVRSANMYLPIRVASRGVVRRDRGGTSGVMEPSTSPPLYGREYEYDIELLRAPPGPGVVLLELGFKCCTPAAAKTAAGGGGGGGGGGGDQLHRSGVSSSGRWHRVMLPILATDDAAVAGELSAAGSSWPARRLGELDELLYDMGTWTAAAAAAAGGIGRADGDDDVTAAGAVLSTLGPHLLSYADSAGLEATAARIRNDMRPLLVKCGHSSTAAAGATADATADATAHPTADATAGAGLTQRAEDVAMEHLDTGDSTPLAATVFKTPHWGRFVEGSDNCRVVVVRVSGGDGDGGGGKGRGRCGMQRQPWWWWLVLKRAVGLQAAPPDDAAAFRAFVDAWTDGLSHIAKLPRLLGFCASKGLLLAGLPAPSGAAAYAGGPGMVLLEGVILPGVCLVSPCTAFLISCLRLLLNYRSTLLIGAATGAKTALLTSATVELLAVTTTLACHFYLRCRFDLWQEAVAAAAAAEPGGVDSCGSYSRRGGGCGINQSGASDDGKHAKAE</sequence>
<feature type="transmembrane region" description="Helical" evidence="2">
    <location>
        <begin position="65"/>
        <end position="88"/>
    </location>
</feature>
<feature type="transmembrane region" description="Helical" evidence="2">
    <location>
        <begin position="169"/>
        <end position="187"/>
    </location>
</feature>
<feature type="transmembrane region" description="Helical" evidence="2">
    <location>
        <begin position="139"/>
        <end position="157"/>
    </location>
</feature>
<gene>
    <name evidence="3" type="ORF">VOLCADRAFT_103932</name>
</gene>
<feature type="compositionally biased region" description="Gly residues" evidence="1">
    <location>
        <begin position="666"/>
        <end position="678"/>
    </location>
</feature>
<evidence type="ECO:0000256" key="1">
    <source>
        <dbReference type="SAM" id="MobiDB-lite"/>
    </source>
</evidence>
<reference evidence="3 4" key="1">
    <citation type="journal article" date="2010" name="Science">
        <title>Genomic analysis of organismal complexity in the multicellular green alga Volvox carteri.</title>
        <authorList>
            <person name="Prochnik S.E."/>
            <person name="Umen J."/>
            <person name="Nedelcu A.M."/>
            <person name="Hallmann A."/>
            <person name="Miller S.M."/>
            <person name="Nishii I."/>
            <person name="Ferris P."/>
            <person name="Kuo A."/>
            <person name="Mitros T."/>
            <person name="Fritz-Laylin L.K."/>
            <person name="Hellsten U."/>
            <person name="Chapman J."/>
            <person name="Simakov O."/>
            <person name="Rensing S.A."/>
            <person name="Terry A."/>
            <person name="Pangilinan J."/>
            <person name="Kapitonov V."/>
            <person name="Jurka J."/>
            <person name="Salamov A."/>
            <person name="Shapiro H."/>
            <person name="Schmutz J."/>
            <person name="Grimwood J."/>
            <person name="Lindquist E."/>
            <person name="Lucas S."/>
            <person name="Grigoriev I.V."/>
            <person name="Schmitt R."/>
            <person name="Kirk D."/>
            <person name="Rokhsar D.S."/>
        </authorList>
    </citation>
    <scope>NUCLEOTIDE SEQUENCE [LARGE SCALE GENOMIC DNA]</scope>
    <source>
        <strain evidence="4">f. Nagariensis / Eve</strain>
    </source>
</reference>
<keyword evidence="4" id="KW-1185">Reference proteome</keyword>
<proteinExistence type="predicted"/>